<dbReference type="PANTHER" id="PTHR22974:SF21">
    <property type="entry name" value="DUAL SPECIFICITY PROTEIN KINASE TTK"/>
    <property type="match status" value="1"/>
</dbReference>
<dbReference type="GO" id="GO:0005634">
    <property type="term" value="C:nucleus"/>
    <property type="evidence" value="ECO:0007669"/>
    <property type="project" value="TreeGrafter"/>
</dbReference>
<accession>A0A8H6WNY3</accession>
<reference evidence="9" key="1">
    <citation type="submission" date="2020-05" db="EMBL/GenBank/DDBJ databases">
        <title>Mycena genomes resolve the evolution of fungal bioluminescence.</title>
        <authorList>
            <person name="Tsai I.J."/>
        </authorList>
    </citation>
    <scope>NUCLEOTIDE SEQUENCE</scope>
    <source>
        <strain evidence="9">160909Yilan</strain>
    </source>
</reference>
<dbReference type="Pfam" id="PF00069">
    <property type="entry name" value="Pkinase"/>
    <property type="match status" value="1"/>
</dbReference>
<name>A0A8H6WNY3_9AGAR</name>
<dbReference type="GO" id="GO:0000776">
    <property type="term" value="C:kinetochore"/>
    <property type="evidence" value="ECO:0007669"/>
    <property type="project" value="TreeGrafter"/>
</dbReference>
<feature type="compositionally biased region" description="Polar residues" evidence="7">
    <location>
        <begin position="251"/>
        <end position="261"/>
    </location>
</feature>
<feature type="compositionally biased region" description="Polar residues" evidence="7">
    <location>
        <begin position="54"/>
        <end position="68"/>
    </location>
</feature>
<evidence type="ECO:0000313" key="10">
    <source>
        <dbReference type="Proteomes" id="UP000623467"/>
    </source>
</evidence>
<dbReference type="PROSITE" id="PS00107">
    <property type="entry name" value="PROTEIN_KINASE_ATP"/>
    <property type="match status" value="1"/>
</dbReference>
<dbReference type="InterPro" id="IPR000719">
    <property type="entry name" value="Prot_kinase_dom"/>
</dbReference>
<dbReference type="Gene3D" id="3.30.200.20">
    <property type="entry name" value="Phosphorylase Kinase, domain 1"/>
    <property type="match status" value="1"/>
</dbReference>
<feature type="region of interest" description="Disordered" evidence="7">
    <location>
        <begin position="1"/>
        <end position="311"/>
    </location>
</feature>
<dbReference type="InterPro" id="IPR011009">
    <property type="entry name" value="Kinase-like_dom_sf"/>
</dbReference>
<dbReference type="GO" id="GO:0034501">
    <property type="term" value="P:protein localization to kinetochore"/>
    <property type="evidence" value="ECO:0007669"/>
    <property type="project" value="TreeGrafter"/>
</dbReference>
<dbReference type="GO" id="GO:0033316">
    <property type="term" value="P:meiotic spindle assembly checkpoint signaling"/>
    <property type="evidence" value="ECO:0007669"/>
    <property type="project" value="TreeGrafter"/>
</dbReference>
<evidence type="ECO:0000256" key="6">
    <source>
        <dbReference type="PROSITE-ProRule" id="PRU10141"/>
    </source>
</evidence>
<keyword evidence="1" id="KW-0723">Serine/threonine-protein kinase</keyword>
<dbReference type="GO" id="GO:0004712">
    <property type="term" value="F:protein serine/threonine/tyrosine kinase activity"/>
    <property type="evidence" value="ECO:0007669"/>
    <property type="project" value="TreeGrafter"/>
</dbReference>
<dbReference type="EMBL" id="JACAZH010000122">
    <property type="protein sequence ID" value="KAF7324286.1"/>
    <property type="molecule type" value="Genomic_DNA"/>
</dbReference>
<dbReference type="SUPFAM" id="SSF56112">
    <property type="entry name" value="Protein kinase-like (PK-like)"/>
    <property type="match status" value="1"/>
</dbReference>
<dbReference type="PANTHER" id="PTHR22974">
    <property type="entry name" value="MIXED LINEAGE PROTEIN KINASE"/>
    <property type="match status" value="1"/>
</dbReference>
<dbReference type="GO" id="GO:0004674">
    <property type="term" value="F:protein serine/threonine kinase activity"/>
    <property type="evidence" value="ECO:0007669"/>
    <property type="project" value="UniProtKB-KW"/>
</dbReference>
<comment type="caution">
    <text evidence="9">The sequence shown here is derived from an EMBL/GenBank/DDBJ whole genome shotgun (WGS) entry which is preliminary data.</text>
</comment>
<evidence type="ECO:0000256" key="7">
    <source>
        <dbReference type="SAM" id="MobiDB-lite"/>
    </source>
</evidence>
<feature type="compositionally biased region" description="Low complexity" evidence="7">
    <location>
        <begin position="193"/>
        <end position="206"/>
    </location>
</feature>
<keyword evidence="4 9" id="KW-0418">Kinase</keyword>
<feature type="compositionally biased region" description="Low complexity" evidence="7">
    <location>
        <begin position="1"/>
        <end position="15"/>
    </location>
</feature>
<evidence type="ECO:0000256" key="3">
    <source>
        <dbReference type="ARBA" id="ARBA00022741"/>
    </source>
</evidence>
<dbReference type="OrthoDB" id="20524at2759"/>
<gene>
    <name evidence="9" type="ORF">MSAN_02527300</name>
</gene>
<feature type="binding site" evidence="6">
    <location>
        <position position="565"/>
    </location>
    <ligand>
        <name>ATP</name>
        <dbReference type="ChEBI" id="CHEBI:30616"/>
    </ligand>
</feature>
<evidence type="ECO:0000256" key="4">
    <source>
        <dbReference type="ARBA" id="ARBA00022777"/>
    </source>
</evidence>
<keyword evidence="10" id="KW-1185">Reference proteome</keyword>
<organism evidence="9 10">
    <name type="scientific">Mycena sanguinolenta</name>
    <dbReference type="NCBI Taxonomy" id="230812"/>
    <lineage>
        <taxon>Eukaryota</taxon>
        <taxon>Fungi</taxon>
        <taxon>Dikarya</taxon>
        <taxon>Basidiomycota</taxon>
        <taxon>Agaricomycotina</taxon>
        <taxon>Agaricomycetes</taxon>
        <taxon>Agaricomycetidae</taxon>
        <taxon>Agaricales</taxon>
        <taxon>Marasmiineae</taxon>
        <taxon>Mycenaceae</taxon>
        <taxon>Mycena</taxon>
    </lineage>
</organism>
<feature type="compositionally biased region" description="Acidic residues" evidence="7">
    <location>
        <begin position="29"/>
        <end position="38"/>
    </location>
</feature>
<sequence>MATVHSPSPSATTTPAPSPPPAAPSPASDDSEVIDDLSFDYIFDEKGEYVRTTKGPSKNTRESFSPTTSEDRSFQPDFKPPSPLPALSLTNGPVKRSSLSRREGNQDPRLLAPNRVPVIDEHLQEEKENLGSGGRPLSFPLPSDHQDEFPYMAASTPGPPSSKPQGPGRLVMPVRSRVDAYSASTGRAQSGIQRSLSQTQRSSQRLVAPRSASAVSFGKIESIVPDGEDTDADDDMVHYEPPLDNPPRSRTPGSLNQSGNSRPRRSASLSDALANEDDYAYYQSSNLQSNSRPTTSLGFSTDGTTNDGPRRVIVDGNVDALVINKKYRREVDDAERRAQLQAQTHADELHHDHLQKRHSPSPPPSYSARPGYAHKRRDSDTLRSVPHPPLSGLSGSPSAPHPPAARLSPSARGLQAPSVSASTVTGVGSAKHRRSGTAPEQQTTSGMLAPTGPNNQLGRTWNGERESAEWESERREQREPVRERVRPQLQPVQQQQQVHHHQQQQQQQQQLLQQQQQQLQQSQAAATRTFVVNRKVYARLDMIGKGGTSRVFRVLNGANELYAIKRVSLDKTDAETMSGYMNEIALLKRLDGNSRIIIRLIDSEVKAGPGGSKGHLFLVMECGEIDLARLISEQLKEPLNMVWVAYYWQQMLQAGAYHP</sequence>
<feature type="compositionally biased region" description="Basic and acidic residues" evidence="7">
    <location>
        <begin position="462"/>
        <end position="486"/>
    </location>
</feature>
<dbReference type="GO" id="GO:0005524">
    <property type="term" value="F:ATP binding"/>
    <property type="evidence" value="ECO:0007669"/>
    <property type="project" value="UniProtKB-UniRule"/>
</dbReference>
<keyword evidence="3 6" id="KW-0547">Nucleotide-binding</keyword>
<proteinExistence type="predicted"/>
<feature type="compositionally biased region" description="Basic and acidic residues" evidence="7">
    <location>
        <begin position="118"/>
        <end position="129"/>
    </location>
</feature>
<keyword evidence="5 6" id="KW-0067">ATP-binding</keyword>
<feature type="compositionally biased region" description="Low complexity" evidence="7">
    <location>
        <begin position="390"/>
        <end position="429"/>
    </location>
</feature>
<dbReference type="FunFam" id="3.30.200.20:FF:000131">
    <property type="entry name" value="Dual specificity protein kinase TTK"/>
    <property type="match status" value="1"/>
</dbReference>
<evidence type="ECO:0000256" key="5">
    <source>
        <dbReference type="ARBA" id="ARBA00022840"/>
    </source>
</evidence>
<dbReference type="Proteomes" id="UP000623467">
    <property type="component" value="Unassembled WGS sequence"/>
</dbReference>
<dbReference type="PROSITE" id="PS50011">
    <property type="entry name" value="PROTEIN_KINASE_DOM"/>
    <property type="match status" value="1"/>
</dbReference>
<feature type="compositionally biased region" description="Polar residues" evidence="7">
    <location>
        <begin position="182"/>
        <end position="192"/>
    </location>
</feature>
<evidence type="ECO:0000259" key="8">
    <source>
        <dbReference type="PROSITE" id="PS50011"/>
    </source>
</evidence>
<feature type="domain" description="Protein kinase" evidence="8">
    <location>
        <begin position="537"/>
        <end position="659"/>
    </location>
</feature>
<dbReference type="GO" id="GO:0007059">
    <property type="term" value="P:chromosome segregation"/>
    <property type="evidence" value="ECO:0007669"/>
    <property type="project" value="TreeGrafter"/>
</dbReference>
<dbReference type="GO" id="GO:0007094">
    <property type="term" value="P:mitotic spindle assembly checkpoint signaling"/>
    <property type="evidence" value="ECO:0007669"/>
    <property type="project" value="TreeGrafter"/>
</dbReference>
<evidence type="ECO:0000256" key="1">
    <source>
        <dbReference type="ARBA" id="ARBA00022527"/>
    </source>
</evidence>
<evidence type="ECO:0000313" key="9">
    <source>
        <dbReference type="EMBL" id="KAF7324286.1"/>
    </source>
</evidence>
<dbReference type="AlphaFoldDB" id="A0A8H6WNY3"/>
<feature type="region of interest" description="Disordered" evidence="7">
    <location>
        <begin position="347"/>
        <end position="503"/>
    </location>
</feature>
<feature type="compositionally biased region" description="Polar residues" evidence="7">
    <location>
        <begin position="282"/>
        <end position="307"/>
    </location>
</feature>
<keyword evidence="2" id="KW-0808">Transferase</keyword>
<protein>
    <submittedName>
        <fullName evidence="9">TTK protein kinase</fullName>
    </submittedName>
</protein>
<dbReference type="InterPro" id="IPR017441">
    <property type="entry name" value="Protein_kinase_ATP_BS"/>
</dbReference>
<feature type="compositionally biased region" description="Low complexity" evidence="7">
    <location>
        <begin position="487"/>
        <end position="503"/>
    </location>
</feature>
<evidence type="ECO:0000256" key="2">
    <source>
        <dbReference type="ARBA" id="ARBA00022679"/>
    </source>
</evidence>
<feature type="compositionally biased region" description="Polar residues" evidence="7">
    <location>
        <begin position="438"/>
        <end position="459"/>
    </location>
</feature>